<keyword evidence="2" id="KW-1185">Reference proteome</keyword>
<reference evidence="1 2" key="1">
    <citation type="submission" date="2024-05" db="EMBL/GenBank/DDBJ databases">
        <title>A draft genome resource for the thread blight pathogen Marasmius tenuissimus strain MS-2.</title>
        <authorList>
            <person name="Yulfo-Soto G.E."/>
            <person name="Baruah I.K."/>
            <person name="Amoako-Attah I."/>
            <person name="Bukari Y."/>
            <person name="Meinhardt L.W."/>
            <person name="Bailey B.A."/>
            <person name="Cohen S.P."/>
        </authorList>
    </citation>
    <scope>NUCLEOTIDE SEQUENCE [LARGE SCALE GENOMIC DNA]</scope>
    <source>
        <strain evidence="1 2">MS-2</strain>
    </source>
</reference>
<dbReference type="Gene3D" id="3.80.10.10">
    <property type="entry name" value="Ribonuclease Inhibitor"/>
    <property type="match status" value="1"/>
</dbReference>
<evidence type="ECO:0000313" key="1">
    <source>
        <dbReference type="EMBL" id="KAL0058694.1"/>
    </source>
</evidence>
<accession>A0ABR2ZCQ8</accession>
<dbReference type="SUPFAM" id="SSF81383">
    <property type="entry name" value="F-box domain"/>
    <property type="match status" value="1"/>
</dbReference>
<dbReference type="InterPro" id="IPR032675">
    <property type="entry name" value="LRR_dom_sf"/>
</dbReference>
<dbReference type="Gene3D" id="1.20.1280.50">
    <property type="match status" value="1"/>
</dbReference>
<evidence type="ECO:0008006" key="3">
    <source>
        <dbReference type="Google" id="ProtNLM"/>
    </source>
</evidence>
<name>A0ABR2ZCQ8_9AGAR</name>
<dbReference type="Proteomes" id="UP001437256">
    <property type="component" value="Unassembled WGS sequence"/>
</dbReference>
<dbReference type="InterPro" id="IPR036047">
    <property type="entry name" value="F-box-like_dom_sf"/>
</dbReference>
<organism evidence="1 2">
    <name type="scientific">Marasmius tenuissimus</name>
    <dbReference type="NCBI Taxonomy" id="585030"/>
    <lineage>
        <taxon>Eukaryota</taxon>
        <taxon>Fungi</taxon>
        <taxon>Dikarya</taxon>
        <taxon>Basidiomycota</taxon>
        <taxon>Agaricomycotina</taxon>
        <taxon>Agaricomycetes</taxon>
        <taxon>Agaricomycetidae</taxon>
        <taxon>Agaricales</taxon>
        <taxon>Marasmiineae</taxon>
        <taxon>Marasmiaceae</taxon>
        <taxon>Marasmius</taxon>
    </lineage>
</organism>
<dbReference type="SUPFAM" id="SSF52047">
    <property type="entry name" value="RNI-like"/>
    <property type="match status" value="1"/>
</dbReference>
<sequence length="522" mass="59623">MASGIPYILPSPCRFQVEGDVVEDEATISEEPMALWKSSVPPIHYLPPEILAEIFEIRTVGDSGLENEDFPGSLDTRKAPWMLGQVCPVWRSVATSTPSLWTRINISWKKKASGHCAVLPEALLNIQLERARDQCLALSYYSEPESETGSPDERLREKFFSMICSRVSQWKTARLKGNMNSLDHLQHLHGAFRSLKRLEIQFLGDVQTLDTITACCAFEDCPSLTELSLRTKAQVLLQNGFRIPWKQITRYESRQNCGWTPYLEDHIQTLPKLERVEVCILSSAWQNVDVSQLPLNSPLKLCFLHTIVINDNHYLPGSASTLMSWLVLPALRVLRISVDSSYTDTMLEFLDRSQCSLEELAFPVICREGDNESRHSIIRFLKASALHSLRTFQIGGRSRYRCSYEPMWETVLESLTLEREGKAQVMPRLRRLVFDDLGDVIPNPTLLTMLSSRCFVASEVSDNFGGHRLEELAFWNFGREHEKDRTPSQHTTMDRLMEFSSSSGLACNFYWGLLELSWYQVD</sequence>
<dbReference type="EMBL" id="JBBXMP010000283">
    <property type="protein sequence ID" value="KAL0058694.1"/>
    <property type="molecule type" value="Genomic_DNA"/>
</dbReference>
<proteinExistence type="predicted"/>
<comment type="caution">
    <text evidence="1">The sequence shown here is derived from an EMBL/GenBank/DDBJ whole genome shotgun (WGS) entry which is preliminary data.</text>
</comment>
<protein>
    <recommendedName>
        <fullName evidence="3">F-box domain-containing protein</fullName>
    </recommendedName>
</protein>
<gene>
    <name evidence="1" type="ORF">AAF712_014605</name>
</gene>
<evidence type="ECO:0000313" key="2">
    <source>
        <dbReference type="Proteomes" id="UP001437256"/>
    </source>
</evidence>